<protein>
    <submittedName>
        <fullName evidence="6">Uncharacterized protein</fullName>
    </submittedName>
</protein>
<comment type="caution">
    <text evidence="6">The sequence shown here is derived from an EMBL/GenBank/DDBJ whole genome shotgun (WGS) entry which is preliminary data.</text>
</comment>
<evidence type="ECO:0000256" key="4">
    <source>
        <dbReference type="ARBA" id="ARBA00023136"/>
    </source>
</evidence>
<proteinExistence type="predicted"/>
<dbReference type="EMBL" id="JBICCN010000357">
    <property type="protein sequence ID" value="KAL3074377.1"/>
    <property type="molecule type" value="Genomic_DNA"/>
</dbReference>
<dbReference type="Gene3D" id="1.20.1070.10">
    <property type="entry name" value="Rhodopsin 7-helix transmembrane proteins"/>
    <property type="match status" value="1"/>
</dbReference>
<keyword evidence="4 5" id="KW-0472">Membrane</keyword>
<dbReference type="GO" id="GO:0016020">
    <property type="term" value="C:membrane"/>
    <property type="evidence" value="ECO:0007669"/>
    <property type="project" value="UniProtKB-SubCell"/>
</dbReference>
<organism evidence="6 7">
    <name type="scientific">Heterodera schachtii</name>
    <name type="common">Sugarbeet cyst nematode worm</name>
    <name type="synonym">Tylenchus schachtii</name>
    <dbReference type="NCBI Taxonomy" id="97005"/>
    <lineage>
        <taxon>Eukaryota</taxon>
        <taxon>Metazoa</taxon>
        <taxon>Ecdysozoa</taxon>
        <taxon>Nematoda</taxon>
        <taxon>Chromadorea</taxon>
        <taxon>Rhabditida</taxon>
        <taxon>Tylenchina</taxon>
        <taxon>Tylenchomorpha</taxon>
        <taxon>Tylenchoidea</taxon>
        <taxon>Heteroderidae</taxon>
        <taxon>Heteroderinae</taxon>
        <taxon>Heterodera</taxon>
    </lineage>
</organism>
<dbReference type="PANTHER" id="PTHR23360:SF5">
    <property type="entry name" value="G-PROTEIN COUPLED RECEPTORS FAMILY 1 PROFILE DOMAIN-CONTAINING PROTEIN"/>
    <property type="match status" value="1"/>
</dbReference>
<evidence type="ECO:0000256" key="2">
    <source>
        <dbReference type="ARBA" id="ARBA00022692"/>
    </source>
</evidence>
<feature type="transmembrane region" description="Helical" evidence="5">
    <location>
        <begin position="162"/>
        <end position="181"/>
    </location>
</feature>
<keyword evidence="2 5" id="KW-0812">Transmembrane</keyword>
<keyword evidence="3 5" id="KW-1133">Transmembrane helix</keyword>
<evidence type="ECO:0000313" key="6">
    <source>
        <dbReference type="EMBL" id="KAL3074377.1"/>
    </source>
</evidence>
<sequence>MAVVDPNINNSLYAEFKDARPSWLLIGCALPLGIVAAFGMLFNFCHGHFLFVFVAFSGLNFIEYQTAAHFAALSVFGMGGIAISMFFTGLDRLICVLFPEKHSKINLRFYLGAITFVCFLFSVALLYTLFLTAEQLKGLMISGCIVDIVQGPSVEFFAPSNLLTNLVTSAIYLAIGIAVKAKTSSFAAQANLSAAANNRRLLRSLFAIVGVNMGGYFLNTAYVVLLRPSVPSPITAWLWQVITGIPLNVSAASNGPILYFTSYFVSVQCIENEDGLIGGSLLYSSIWGNLKSHEFIDNASKKVTERVIFEFNHTKCRHFVVSIKTLKWNVEAKGTLSYDLELIDQLTLPLIYDGLIDADQSHNADLPIDFGKYFVLQVDPMLEEDEAFYEVDVICHENSVRFYYGEMFCDFKCSTMIFSQKESCLNSEFDITIWKWHNKREKEKISRRDRGTHSSKVYIGDGEERTIEYEIEAK</sequence>
<evidence type="ECO:0000256" key="3">
    <source>
        <dbReference type="ARBA" id="ARBA00022989"/>
    </source>
</evidence>
<gene>
    <name evidence="6" type="ORF">niasHS_015207</name>
</gene>
<dbReference type="Pfam" id="PF10320">
    <property type="entry name" value="7TM_GPCR_Srsx"/>
    <property type="match status" value="1"/>
</dbReference>
<dbReference type="InterPro" id="IPR000276">
    <property type="entry name" value="GPCR_Rhodpsn"/>
</dbReference>
<feature type="transmembrane region" description="Helical" evidence="5">
    <location>
        <begin position="23"/>
        <end position="56"/>
    </location>
</feature>
<evidence type="ECO:0000256" key="5">
    <source>
        <dbReference type="SAM" id="Phobius"/>
    </source>
</evidence>
<feature type="transmembrane region" description="Helical" evidence="5">
    <location>
        <begin position="109"/>
        <end position="130"/>
    </location>
</feature>
<feature type="transmembrane region" description="Helical" evidence="5">
    <location>
        <begin position="201"/>
        <end position="225"/>
    </location>
</feature>
<dbReference type="InterPro" id="IPR019424">
    <property type="entry name" value="7TM_GPCR_Srsx"/>
</dbReference>
<dbReference type="SMART" id="SM01381">
    <property type="entry name" value="7TM_GPCR_Srsx"/>
    <property type="match status" value="1"/>
</dbReference>
<dbReference type="AlphaFoldDB" id="A0ABD2I2F0"/>
<dbReference type="PANTHER" id="PTHR23360">
    <property type="entry name" value="G-PROTEIN COUPLED RECEPTORS FAMILY 1 PROFILE DOMAIN-CONTAINING PROTEIN-RELATED"/>
    <property type="match status" value="1"/>
</dbReference>
<evidence type="ECO:0000256" key="1">
    <source>
        <dbReference type="ARBA" id="ARBA00004370"/>
    </source>
</evidence>
<accession>A0ABD2I2F0</accession>
<evidence type="ECO:0000313" key="7">
    <source>
        <dbReference type="Proteomes" id="UP001620645"/>
    </source>
</evidence>
<comment type="subcellular location">
    <subcellularLocation>
        <location evidence="1">Membrane</location>
    </subcellularLocation>
</comment>
<name>A0ABD2I2F0_HETSC</name>
<feature type="transmembrane region" description="Helical" evidence="5">
    <location>
        <begin position="68"/>
        <end position="88"/>
    </location>
</feature>
<keyword evidence="7" id="KW-1185">Reference proteome</keyword>
<dbReference type="Proteomes" id="UP001620645">
    <property type="component" value="Unassembled WGS sequence"/>
</dbReference>
<reference evidence="6 7" key="1">
    <citation type="submission" date="2024-10" db="EMBL/GenBank/DDBJ databases">
        <authorList>
            <person name="Kim D."/>
        </authorList>
    </citation>
    <scope>NUCLEOTIDE SEQUENCE [LARGE SCALE GENOMIC DNA]</scope>
    <source>
        <strain evidence="6">Taebaek</strain>
    </source>
</reference>
<dbReference type="InterPro" id="IPR047130">
    <property type="entry name" value="7TM_GPCR_Srsx_nematod"/>
</dbReference>